<reference evidence="1 2" key="1">
    <citation type="submission" date="2019-02" db="EMBL/GenBank/DDBJ databases">
        <title>Halonotius sp. a new haloqrchaeon isolated from saline water.</title>
        <authorList>
            <person name="Duran-Viseras A."/>
            <person name="Sanchez-Porro C."/>
            <person name="Ventosa A."/>
        </authorList>
    </citation>
    <scope>NUCLEOTIDE SEQUENCE [LARGE SCALE GENOMIC DNA]</scope>
    <source>
        <strain evidence="1 2">F9-27</strain>
    </source>
</reference>
<dbReference type="EMBL" id="SESI01000001">
    <property type="protein sequence ID" value="TQQ82164.1"/>
    <property type="molecule type" value="Genomic_DNA"/>
</dbReference>
<proteinExistence type="predicted"/>
<dbReference type="Proteomes" id="UP000315385">
    <property type="component" value="Unassembled WGS sequence"/>
</dbReference>
<evidence type="ECO:0000313" key="1">
    <source>
        <dbReference type="EMBL" id="TQQ82164.1"/>
    </source>
</evidence>
<dbReference type="PROSITE" id="PS51257">
    <property type="entry name" value="PROKAR_LIPOPROTEIN"/>
    <property type="match status" value="1"/>
</dbReference>
<accession>A0A544QRS9</accession>
<name>A0A544QRS9_9EURY</name>
<comment type="caution">
    <text evidence="1">The sequence shown here is derived from an EMBL/GenBank/DDBJ whole genome shotgun (WGS) entry which is preliminary data.</text>
</comment>
<sequence>MPRRRAVLAALGMSVGLTGCLGEPPELDPQLPGFEDANNGTDEETDPFSGVVFSNETLRDRGSAIDFRVTAENTGSERQPITLRAFLYGESASEPIETVDRVFDLRPGVEERVGFRDGGILLSPSVRDRLTRLTINAKVGDFDANFQELITYSGEDVRAVLSGSN</sequence>
<protein>
    <recommendedName>
        <fullName evidence="3">Lipoprotein</fullName>
    </recommendedName>
</protein>
<dbReference type="AlphaFoldDB" id="A0A544QRS9"/>
<organism evidence="1 2">
    <name type="scientific">Halonotius roseus</name>
    <dbReference type="NCBI Taxonomy" id="2511997"/>
    <lineage>
        <taxon>Archaea</taxon>
        <taxon>Methanobacteriati</taxon>
        <taxon>Methanobacteriota</taxon>
        <taxon>Stenosarchaea group</taxon>
        <taxon>Halobacteria</taxon>
        <taxon>Halobacteriales</taxon>
        <taxon>Haloferacaceae</taxon>
        <taxon>Halonotius</taxon>
    </lineage>
</organism>
<keyword evidence="2" id="KW-1185">Reference proteome</keyword>
<dbReference type="RefSeq" id="WP_142442814.1">
    <property type="nucleotide sequence ID" value="NZ_SESI01000001.1"/>
</dbReference>
<gene>
    <name evidence="1" type="ORF">EWF95_04280</name>
</gene>
<evidence type="ECO:0000313" key="2">
    <source>
        <dbReference type="Proteomes" id="UP000315385"/>
    </source>
</evidence>
<dbReference type="OrthoDB" id="339576at2157"/>
<evidence type="ECO:0008006" key="3">
    <source>
        <dbReference type="Google" id="ProtNLM"/>
    </source>
</evidence>